<keyword evidence="5" id="KW-0597">Phosphoprotein</keyword>
<feature type="region of interest" description="Disordered" evidence="10">
    <location>
        <begin position="1"/>
        <end position="245"/>
    </location>
</feature>
<dbReference type="InParanoid" id="A0A317XIU3"/>
<feature type="compositionally biased region" description="Basic and acidic residues" evidence="10">
    <location>
        <begin position="463"/>
        <end position="476"/>
    </location>
</feature>
<gene>
    <name evidence="12" type="ORF">BCV70DRAFT_35301</name>
</gene>
<dbReference type="GO" id="GO:0005737">
    <property type="term" value="C:cytoplasm"/>
    <property type="evidence" value="ECO:0007669"/>
    <property type="project" value="UniProtKB-SubCell"/>
</dbReference>
<evidence type="ECO:0000256" key="5">
    <source>
        <dbReference type="ARBA" id="ARBA00022553"/>
    </source>
</evidence>
<organism evidence="12 13">
    <name type="scientific">Testicularia cyperi</name>
    <dbReference type="NCBI Taxonomy" id="1882483"/>
    <lineage>
        <taxon>Eukaryota</taxon>
        <taxon>Fungi</taxon>
        <taxon>Dikarya</taxon>
        <taxon>Basidiomycota</taxon>
        <taxon>Ustilaginomycotina</taxon>
        <taxon>Ustilaginomycetes</taxon>
        <taxon>Ustilaginales</taxon>
        <taxon>Anthracoideaceae</taxon>
        <taxon>Testicularia</taxon>
    </lineage>
</organism>
<keyword evidence="8" id="KW-0804">Transcription</keyword>
<dbReference type="GO" id="GO:0005634">
    <property type="term" value="C:nucleus"/>
    <property type="evidence" value="ECO:0007669"/>
    <property type="project" value="UniProtKB-SubCell"/>
</dbReference>
<name>A0A317XIU3_9BASI</name>
<evidence type="ECO:0000259" key="11">
    <source>
        <dbReference type="Pfam" id="PF10497"/>
    </source>
</evidence>
<evidence type="ECO:0000313" key="13">
    <source>
        <dbReference type="Proteomes" id="UP000246740"/>
    </source>
</evidence>
<keyword evidence="6" id="KW-0832">Ubl conjugation</keyword>
<accession>A0A317XIU3</accession>
<comment type="subcellular location">
    <subcellularLocation>
        <location evidence="2">Cytoplasm</location>
    </subcellularLocation>
    <subcellularLocation>
        <location evidence="1">Nucleus</location>
    </subcellularLocation>
</comment>
<keyword evidence="4" id="KW-1017">Isopeptide bond</keyword>
<dbReference type="PANTHER" id="PTHR31169">
    <property type="entry name" value="OS05G0300700 PROTEIN"/>
    <property type="match status" value="1"/>
</dbReference>
<feature type="compositionally biased region" description="Basic residues" evidence="10">
    <location>
        <begin position="478"/>
        <end position="492"/>
    </location>
</feature>
<evidence type="ECO:0000256" key="2">
    <source>
        <dbReference type="ARBA" id="ARBA00004496"/>
    </source>
</evidence>
<keyword evidence="3" id="KW-0963">Cytoplasm</keyword>
<dbReference type="Pfam" id="PF10497">
    <property type="entry name" value="zf-4CXXC_R1"/>
    <property type="match status" value="1"/>
</dbReference>
<feature type="region of interest" description="Disordered" evidence="10">
    <location>
        <begin position="297"/>
        <end position="332"/>
    </location>
</feature>
<feature type="domain" description="Zinc-finger" evidence="11">
    <location>
        <begin position="342"/>
        <end position="409"/>
    </location>
</feature>
<keyword evidence="9" id="KW-0539">Nucleus</keyword>
<evidence type="ECO:0000256" key="8">
    <source>
        <dbReference type="ARBA" id="ARBA00023163"/>
    </source>
</evidence>
<feature type="compositionally biased region" description="Acidic residues" evidence="10">
    <location>
        <begin position="67"/>
        <end position="80"/>
    </location>
</feature>
<dbReference type="STRING" id="1882483.A0A317XIU3"/>
<dbReference type="InterPro" id="IPR018866">
    <property type="entry name" value="Znf-4CXXC_R1"/>
</dbReference>
<dbReference type="OrthoDB" id="298344at2759"/>
<feature type="compositionally biased region" description="Acidic residues" evidence="10">
    <location>
        <begin position="147"/>
        <end position="157"/>
    </location>
</feature>
<dbReference type="EMBL" id="KZ819199">
    <property type="protein sequence ID" value="PWY98194.1"/>
    <property type="molecule type" value="Genomic_DNA"/>
</dbReference>
<evidence type="ECO:0000256" key="7">
    <source>
        <dbReference type="ARBA" id="ARBA00023015"/>
    </source>
</evidence>
<dbReference type="AlphaFoldDB" id="A0A317XIU3"/>
<evidence type="ECO:0000256" key="1">
    <source>
        <dbReference type="ARBA" id="ARBA00004123"/>
    </source>
</evidence>
<dbReference type="PANTHER" id="PTHR31169:SF8">
    <property type="entry name" value="ZINC-FINGER DOMAIN OF MONOAMINE-OXIDASE A REPRESSOR R1 PROTEIN"/>
    <property type="match status" value="1"/>
</dbReference>
<evidence type="ECO:0000256" key="10">
    <source>
        <dbReference type="SAM" id="MobiDB-lite"/>
    </source>
</evidence>
<protein>
    <recommendedName>
        <fullName evidence="11">Zinc-finger domain-containing protein</fullName>
    </recommendedName>
</protein>
<reference evidence="12 13" key="1">
    <citation type="journal article" date="2018" name="Mol. Biol. Evol.">
        <title>Broad Genomic Sampling Reveals a Smut Pathogenic Ancestry of the Fungal Clade Ustilaginomycotina.</title>
        <authorList>
            <person name="Kijpornyongpan T."/>
            <person name="Mondo S.J."/>
            <person name="Barry K."/>
            <person name="Sandor L."/>
            <person name="Lee J."/>
            <person name="Lipzen A."/>
            <person name="Pangilinan J."/>
            <person name="LaButti K."/>
            <person name="Hainaut M."/>
            <person name="Henrissat B."/>
            <person name="Grigoriev I.V."/>
            <person name="Spatafora J.W."/>
            <person name="Aime M.C."/>
        </authorList>
    </citation>
    <scope>NUCLEOTIDE SEQUENCE [LARGE SCALE GENOMIC DNA]</scope>
    <source>
        <strain evidence="12 13">MCA 3645</strain>
    </source>
</reference>
<feature type="region of interest" description="Disordered" evidence="10">
    <location>
        <begin position="463"/>
        <end position="498"/>
    </location>
</feature>
<proteinExistence type="predicted"/>
<dbReference type="GO" id="GO:0006355">
    <property type="term" value="P:regulation of DNA-templated transcription"/>
    <property type="evidence" value="ECO:0007669"/>
    <property type="project" value="InterPro"/>
</dbReference>
<dbReference type="CDD" id="cd15489">
    <property type="entry name" value="PHD_SF"/>
    <property type="match status" value="1"/>
</dbReference>
<dbReference type="Proteomes" id="UP000246740">
    <property type="component" value="Unassembled WGS sequence"/>
</dbReference>
<keyword evidence="7" id="KW-0805">Transcription regulation</keyword>
<keyword evidence="13" id="KW-1185">Reference proteome</keyword>
<evidence type="ECO:0000313" key="12">
    <source>
        <dbReference type="EMBL" id="PWY98194.1"/>
    </source>
</evidence>
<dbReference type="InterPro" id="IPR040221">
    <property type="entry name" value="CDCA7/CDA7L"/>
</dbReference>
<evidence type="ECO:0000256" key="9">
    <source>
        <dbReference type="ARBA" id="ARBA00023242"/>
    </source>
</evidence>
<evidence type="ECO:0000256" key="6">
    <source>
        <dbReference type="ARBA" id="ARBA00022843"/>
    </source>
</evidence>
<evidence type="ECO:0000256" key="4">
    <source>
        <dbReference type="ARBA" id="ARBA00022499"/>
    </source>
</evidence>
<evidence type="ECO:0000256" key="3">
    <source>
        <dbReference type="ARBA" id="ARBA00022490"/>
    </source>
</evidence>
<sequence length="498" mass="56100">MDSDENITTPELPARDSASPCSQDELHSSYFSLEDERPRKRPKNVSKQESLFSSRLYPILMHSVVQVEEEEDHDASDDDFDCRPSETPASQPADADNAEMQPPKIELKPDPASPTLPPSEQTALFNTDDLELQPLYDELKALLETEQASDDEDDEETYEQKRQRKLRQNELLLAQLGLNAPSSQPRDHHEYADESFSAIYDSSPARKPGRKRKGRPAKDHRQHGSEFGADLNGDSQVGDGAGARKHERRIRFADDGTTISAPKQGDVFTLAYVDLPVLRDRARNDYLFVRDVPDPQPEDYEAWSESEAGMPESDADSEPASKKKIKRRRASERGPVVMEDGMEMSSCHQCRRKTARAKMHCRRCTLHYDFSCLSIRYGIESDPDGSREFDCPRCLGYCNCTVCLARSGLGDLLGTDGGQRAVSLSHRLRDSSGHVKYDNVRDYIKALLSNPEERHKLVADALHTIKQDRDKPESKSNSKSKPKSPGKRRGRPPKTEKS</sequence>